<proteinExistence type="inferred from homology"/>
<dbReference type="CDD" id="cd06558">
    <property type="entry name" value="crotonase-like"/>
    <property type="match status" value="1"/>
</dbReference>
<sequence>MTDATPGLDVRTADGVLRLIFDRPDRLNALTDAMADRLAVELERAAARDDVRVVLLAGAGGAFCSGADIGGPDPQDHLDERALDRANRMVRAITTLDRPVVAAVQGVAAGVGCSLALASDLVVAAESASFVLAFARIGLMPDGGATATVAASVGRARAMRMALLGEALGAAEAYAAGLVSHLVADEAFAGTVEDVVRRVAGGAPLAQTATKKAVNAATLPMLEDAMTRERTGQTILLRTDDAAEGMRAFGGRRRPDFRGR</sequence>
<dbReference type="PANTHER" id="PTHR43459:SF1">
    <property type="entry name" value="EG:BACN32G11.4 PROTEIN"/>
    <property type="match status" value="1"/>
</dbReference>
<comment type="similarity">
    <text evidence="1">Belongs to the enoyl-CoA hydratase/isomerase family.</text>
</comment>
<evidence type="ECO:0000256" key="1">
    <source>
        <dbReference type="ARBA" id="ARBA00005254"/>
    </source>
</evidence>
<dbReference type="GO" id="GO:0003824">
    <property type="term" value="F:catalytic activity"/>
    <property type="evidence" value="ECO:0007669"/>
    <property type="project" value="UniProtKB-ARBA"/>
</dbReference>
<dbReference type="Gene3D" id="1.10.12.10">
    <property type="entry name" value="Lyase 2-enoyl-coa Hydratase, Chain A, domain 2"/>
    <property type="match status" value="1"/>
</dbReference>
<dbReference type="RefSeq" id="WP_129986791.1">
    <property type="nucleotide sequence ID" value="NZ_SDPU01000020.1"/>
</dbReference>
<protein>
    <submittedName>
        <fullName evidence="2">Enoyl-CoA hydratase</fullName>
    </submittedName>
</protein>
<dbReference type="SUPFAM" id="SSF52096">
    <property type="entry name" value="ClpP/crotonase"/>
    <property type="match status" value="1"/>
</dbReference>
<dbReference type="Gene3D" id="3.90.226.10">
    <property type="entry name" value="2-enoyl-CoA Hydratase, Chain A, domain 1"/>
    <property type="match status" value="1"/>
</dbReference>
<accession>A0A4Q5J306</accession>
<name>A0A4Q5J306_9ACTN</name>
<dbReference type="Pfam" id="PF00378">
    <property type="entry name" value="ECH_1"/>
    <property type="match status" value="1"/>
</dbReference>
<dbReference type="OrthoDB" id="9777711at2"/>
<evidence type="ECO:0000313" key="3">
    <source>
        <dbReference type="Proteomes" id="UP000291189"/>
    </source>
</evidence>
<dbReference type="PANTHER" id="PTHR43459">
    <property type="entry name" value="ENOYL-COA HYDRATASE"/>
    <property type="match status" value="1"/>
</dbReference>
<keyword evidence="3" id="KW-1185">Reference proteome</keyword>
<reference evidence="2 3" key="1">
    <citation type="submission" date="2019-01" db="EMBL/GenBank/DDBJ databases">
        <title>Nocardioides guangzhouensis sp. nov., an actinobacterium isolated from soil.</title>
        <authorList>
            <person name="Fu Y."/>
            <person name="Cai Y."/>
            <person name="Lin Z."/>
            <person name="Chen P."/>
        </authorList>
    </citation>
    <scope>NUCLEOTIDE SEQUENCE [LARGE SCALE GENOMIC DNA]</scope>
    <source>
        <strain evidence="2 3">NBRC 105384</strain>
    </source>
</reference>
<dbReference type="AlphaFoldDB" id="A0A4Q5J306"/>
<evidence type="ECO:0000313" key="2">
    <source>
        <dbReference type="EMBL" id="RYU12972.1"/>
    </source>
</evidence>
<dbReference type="Proteomes" id="UP000291189">
    <property type="component" value="Unassembled WGS sequence"/>
</dbReference>
<dbReference type="InterPro" id="IPR029045">
    <property type="entry name" value="ClpP/crotonase-like_dom_sf"/>
</dbReference>
<dbReference type="EMBL" id="SDPU01000020">
    <property type="protein sequence ID" value="RYU12972.1"/>
    <property type="molecule type" value="Genomic_DNA"/>
</dbReference>
<organism evidence="2 3">
    <name type="scientific">Nocardioides iriomotensis</name>
    <dbReference type="NCBI Taxonomy" id="715784"/>
    <lineage>
        <taxon>Bacteria</taxon>
        <taxon>Bacillati</taxon>
        <taxon>Actinomycetota</taxon>
        <taxon>Actinomycetes</taxon>
        <taxon>Propionibacteriales</taxon>
        <taxon>Nocardioidaceae</taxon>
        <taxon>Nocardioides</taxon>
    </lineage>
</organism>
<gene>
    <name evidence="2" type="ORF">ETU37_08480</name>
</gene>
<dbReference type="InterPro" id="IPR014748">
    <property type="entry name" value="Enoyl-CoA_hydra_C"/>
</dbReference>
<dbReference type="InterPro" id="IPR001753">
    <property type="entry name" value="Enoyl-CoA_hydra/iso"/>
</dbReference>
<comment type="caution">
    <text evidence="2">The sequence shown here is derived from an EMBL/GenBank/DDBJ whole genome shotgun (WGS) entry which is preliminary data.</text>
</comment>